<gene>
    <name evidence="2" type="ORF">RND71_023369</name>
</gene>
<organism evidence="2 3">
    <name type="scientific">Anisodus tanguticus</name>
    <dbReference type="NCBI Taxonomy" id="243964"/>
    <lineage>
        <taxon>Eukaryota</taxon>
        <taxon>Viridiplantae</taxon>
        <taxon>Streptophyta</taxon>
        <taxon>Embryophyta</taxon>
        <taxon>Tracheophyta</taxon>
        <taxon>Spermatophyta</taxon>
        <taxon>Magnoliopsida</taxon>
        <taxon>eudicotyledons</taxon>
        <taxon>Gunneridae</taxon>
        <taxon>Pentapetalae</taxon>
        <taxon>asterids</taxon>
        <taxon>lamiids</taxon>
        <taxon>Solanales</taxon>
        <taxon>Solanaceae</taxon>
        <taxon>Solanoideae</taxon>
        <taxon>Hyoscyameae</taxon>
        <taxon>Anisodus</taxon>
    </lineage>
</organism>
<name>A0AAE1VDQ2_9SOLA</name>
<keyword evidence="3" id="KW-1185">Reference proteome</keyword>
<sequence>MGVASIELSSVEEFPPICLASSAGNSKLSPIPKFVSCVRPEAGGPSEAAPSPPDDSREREDTPIPPPLRVPSVQRTPDHPPRIQLCGRTRFGKGERLTQTKSGDQPAGKQTVVGTGRNLNSLSPGGHPAGTQTEVGKGRTATDINLEMDSIRAPDYPACGMPLELPDYPTLWEKRRVYSVVFFDKL</sequence>
<evidence type="ECO:0000313" key="2">
    <source>
        <dbReference type="EMBL" id="KAK4357759.1"/>
    </source>
</evidence>
<dbReference type="EMBL" id="JAVYJV010000012">
    <property type="protein sequence ID" value="KAK4357759.1"/>
    <property type="molecule type" value="Genomic_DNA"/>
</dbReference>
<feature type="compositionally biased region" description="Low complexity" evidence="1">
    <location>
        <begin position="40"/>
        <end position="49"/>
    </location>
</feature>
<evidence type="ECO:0000313" key="3">
    <source>
        <dbReference type="Proteomes" id="UP001291623"/>
    </source>
</evidence>
<dbReference type="Proteomes" id="UP001291623">
    <property type="component" value="Unassembled WGS sequence"/>
</dbReference>
<comment type="caution">
    <text evidence="2">The sequence shown here is derived from an EMBL/GenBank/DDBJ whole genome shotgun (WGS) entry which is preliminary data.</text>
</comment>
<accession>A0AAE1VDQ2</accession>
<evidence type="ECO:0000256" key="1">
    <source>
        <dbReference type="SAM" id="MobiDB-lite"/>
    </source>
</evidence>
<reference evidence="2" key="1">
    <citation type="submission" date="2023-12" db="EMBL/GenBank/DDBJ databases">
        <title>Genome assembly of Anisodus tanguticus.</title>
        <authorList>
            <person name="Wang Y.-J."/>
        </authorList>
    </citation>
    <scope>NUCLEOTIDE SEQUENCE</scope>
    <source>
        <strain evidence="2">KB-2021</strain>
        <tissue evidence="2">Leaf</tissue>
    </source>
</reference>
<protein>
    <submittedName>
        <fullName evidence="2">Uncharacterized protein</fullName>
    </submittedName>
</protein>
<proteinExistence type="predicted"/>
<feature type="region of interest" description="Disordered" evidence="1">
    <location>
        <begin position="36"/>
        <end position="111"/>
    </location>
</feature>
<dbReference type="AlphaFoldDB" id="A0AAE1VDQ2"/>